<evidence type="ECO:0000256" key="2">
    <source>
        <dbReference type="ARBA" id="ARBA00023002"/>
    </source>
</evidence>
<dbReference type="InterPro" id="IPR036188">
    <property type="entry name" value="FAD/NAD-bd_sf"/>
</dbReference>
<dbReference type="EMBL" id="JAVDQA010000003">
    <property type="protein sequence ID" value="MDR6300807.1"/>
    <property type="molecule type" value="Genomic_DNA"/>
</dbReference>
<organism evidence="4 5">
    <name type="scientific">Mesonia maritima</name>
    <dbReference type="NCBI Taxonomy" id="1793873"/>
    <lineage>
        <taxon>Bacteria</taxon>
        <taxon>Pseudomonadati</taxon>
        <taxon>Bacteroidota</taxon>
        <taxon>Flavobacteriia</taxon>
        <taxon>Flavobacteriales</taxon>
        <taxon>Flavobacteriaceae</taxon>
        <taxon>Mesonia</taxon>
    </lineage>
</organism>
<dbReference type="InterPro" id="IPR050097">
    <property type="entry name" value="Ferredoxin-NADP_redctase_2"/>
</dbReference>
<dbReference type="Pfam" id="PF07992">
    <property type="entry name" value="Pyr_redox_2"/>
    <property type="match status" value="1"/>
</dbReference>
<dbReference type="Gene3D" id="3.50.50.60">
    <property type="entry name" value="FAD/NAD(P)-binding domain"/>
    <property type="match status" value="2"/>
</dbReference>
<keyword evidence="5" id="KW-1185">Reference proteome</keyword>
<comment type="caution">
    <text evidence="4">The sequence shown here is derived from an EMBL/GenBank/DDBJ whole genome shotgun (WGS) entry which is preliminary data.</text>
</comment>
<evidence type="ECO:0000256" key="1">
    <source>
        <dbReference type="ARBA" id="ARBA00022630"/>
    </source>
</evidence>
<keyword evidence="1" id="KW-0285">Flavoprotein</keyword>
<gene>
    <name evidence="4" type="ORF">GGR31_001450</name>
</gene>
<evidence type="ECO:0000313" key="4">
    <source>
        <dbReference type="EMBL" id="MDR6300807.1"/>
    </source>
</evidence>
<dbReference type="PRINTS" id="PR00469">
    <property type="entry name" value="PNDRDTASEII"/>
</dbReference>
<evidence type="ECO:0000313" key="5">
    <source>
        <dbReference type="Proteomes" id="UP001257659"/>
    </source>
</evidence>
<dbReference type="PANTHER" id="PTHR48105">
    <property type="entry name" value="THIOREDOXIN REDUCTASE 1-RELATED-RELATED"/>
    <property type="match status" value="1"/>
</dbReference>
<evidence type="ECO:0000259" key="3">
    <source>
        <dbReference type="Pfam" id="PF07992"/>
    </source>
</evidence>
<feature type="domain" description="FAD/NAD(P)-binding" evidence="3">
    <location>
        <begin position="7"/>
        <end position="285"/>
    </location>
</feature>
<dbReference type="PRINTS" id="PR00368">
    <property type="entry name" value="FADPNR"/>
</dbReference>
<accession>A0ABU1K714</accession>
<sequence>MKTNKFEVIIVGGSYAGLSAAMALGRSLRKVLIIDSGLPCNRQTPHSHNFITQDGVPPAAIAAKAKEQVLKYKTVDFVNALAFSAEKIENGFAVSTKSGEKFTAEKILFATGIKDLIPDIKGFSECWGVSMIHCPYCHGYEFRNKKTGIMANGERAFHLASLVNNLTDNVSILTTGKADFKSDQLAKLEAHQIAIIETEILAIEHQEGHLQKVVFNNGEKVAFDAIYAAFPFNQHSDIPASLGCELTEHGHIKVNEFQQTTIEGIYACGDNSTMMRSVATAVANGNLAGAMINAELTKEHF</sequence>
<reference evidence="4 5" key="1">
    <citation type="submission" date="2023-07" db="EMBL/GenBank/DDBJ databases">
        <title>Genomic Encyclopedia of Type Strains, Phase IV (KMG-IV): sequencing the most valuable type-strain genomes for metagenomic binning, comparative biology and taxonomic classification.</title>
        <authorList>
            <person name="Goeker M."/>
        </authorList>
    </citation>
    <scope>NUCLEOTIDE SEQUENCE [LARGE SCALE GENOMIC DNA]</scope>
    <source>
        <strain evidence="4 5">DSM 102814</strain>
    </source>
</reference>
<keyword evidence="2" id="KW-0560">Oxidoreductase</keyword>
<name>A0ABU1K714_9FLAO</name>
<protein>
    <submittedName>
        <fullName evidence="4">Thioredoxin reductase</fullName>
    </submittedName>
</protein>
<dbReference type="SUPFAM" id="SSF51905">
    <property type="entry name" value="FAD/NAD(P)-binding domain"/>
    <property type="match status" value="1"/>
</dbReference>
<dbReference type="InterPro" id="IPR023753">
    <property type="entry name" value="FAD/NAD-binding_dom"/>
</dbReference>
<dbReference type="RefSeq" id="WP_309727704.1">
    <property type="nucleotide sequence ID" value="NZ_JAVDQA010000003.1"/>
</dbReference>
<dbReference type="Proteomes" id="UP001257659">
    <property type="component" value="Unassembled WGS sequence"/>
</dbReference>
<proteinExistence type="predicted"/>